<keyword evidence="3" id="KW-0804">Transcription</keyword>
<dbReference type="PROSITE" id="PS50937">
    <property type="entry name" value="HTH_MERR_2"/>
    <property type="match status" value="2"/>
</dbReference>
<feature type="domain" description="HTH merR-type" evidence="4">
    <location>
        <begin position="2"/>
        <end position="63"/>
    </location>
</feature>
<dbReference type="InterPro" id="IPR047057">
    <property type="entry name" value="MerR_fam"/>
</dbReference>
<dbReference type="PANTHER" id="PTHR30204:SF94">
    <property type="entry name" value="HEAVY METAL-DEPENDENT TRANSCRIPTIONAL REGULATOR HI_0293-RELATED"/>
    <property type="match status" value="1"/>
</dbReference>
<dbReference type="CDD" id="cd00592">
    <property type="entry name" value="HTH_MerR-like"/>
    <property type="match status" value="1"/>
</dbReference>
<evidence type="ECO:0000256" key="2">
    <source>
        <dbReference type="ARBA" id="ARBA00023125"/>
    </source>
</evidence>
<dbReference type="Proteomes" id="UP001597180">
    <property type="component" value="Unassembled WGS sequence"/>
</dbReference>
<evidence type="ECO:0000313" key="5">
    <source>
        <dbReference type="EMBL" id="MFD1222660.1"/>
    </source>
</evidence>
<comment type="caution">
    <text evidence="5">The sequence shown here is derived from an EMBL/GenBank/DDBJ whole genome shotgun (WGS) entry which is preliminary data.</text>
</comment>
<evidence type="ECO:0000256" key="1">
    <source>
        <dbReference type="ARBA" id="ARBA00023015"/>
    </source>
</evidence>
<keyword evidence="2" id="KW-0238">DNA-binding</keyword>
<accession>A0ABW3UT24</accession>
<dbReference type="InterPro" id="IPR000551">
    <property type="entry name" value="MerR-type_HTH_dom"/>
</dbReference>
<gene>
    <name evidence="5" type="ORF">ACFQ4B_21310</name>
</gene>
<sequence length="247" mass="28408">MTYKTAQIAKLVGVHPNTIRLYEKLKLLPPIPRTEGNYRIFNDRHLEQLRLLRTAFRAEIISDRLRQEVYEIVKIAATDDIEGAYQSTLNYLEHLRIEKARAEEAISITLNIIENSKKSVETIVFNGRVEAANALGITKDVLRDWERNGLIEVPRNANGYRRYGSKEMSRLKIICILRSAHYSMMSILRILNRLDRGEGNIREVINTPGEEEDIVYATDRYITALDMAEADALEMLKMLDAMRKGNA</sequence>
<organism evidence="5 6">
    <name type="scientific">Paenibacillus vulneris</name>
    <dbReference type="NCBI Taxonomy" id="1133364"/>
    <lineage>
        <taxon>Bacteria</taxon>
        <taxon>Bacillati</taxon>
        <taxon>Bacillota</taxon>
        <taxon>Bacilli</taxon>
        <taxon>Bacillales</taxon>
        <taxon>Paenibacillaceae</taxon>
        <taxon>Paenibacillus</taxon>
    </lineage>
</organism>
<dbReference type="Pfam" id="PF13411">
    <property type="entry name" value="MerR_1"/>
    <property type="match status" value="1"/>
</dbReference>
<proteinExistence type="predicted"/>
<dbReference type="RefSeq" id="WP_345588367.1">
    <property type="nucleotide sequence ID" value="NZ_BAABJG010000015.1"/>
</dbReference>
<dbReference type="InterPro" id="IPR009061">
    <property type="entry name" value="DNA-bd_dom_put_sf"/>
</dbReference>
<name>A0ABW3UT24_9BACL</name>
<evidence type="ECO:0000259" key="4">
    <source>
        <dbReference type="PROSITE" id="PS50937"/>
    </source>
</evidence>
<reference evidence="6" key="1">
    <citation type="journal article" date="2019" name="Int. J. Syst. Evol. Microbiol.">
        <title>The Global Catalogue of Microorganisms (GCM) 10K type strain sequencing project: providing services to taxonomists for standard genome sequencing and annotation.</title>
        <authorList>
            <consortium name="The Broad Institute Genomics Platform"/>
            <consortium name="The Broad Institute Genome Sequencing Center for Infectious Disease"/>
            <person name="Wu L."/>
            <person name="Ma J."/>
        </authorList>
    </citation>
    <scope>NUCLEOTIDE SEQUENCE [LARGE SCALE GENOMIC DNA]</scope>
    <source>
        <strain evidence="6">CCUG 53270</strain>
    </source>
</reference>
<dbReference type="EMBL" id="JBHTLU010000031">
    <property type="protein sequence ID" value="MFD1222660.1"/>
    <property type="molecule type" value="Genomic_DNA"/>
</dbReference>
<evidence type="ECO:0000256" key="3">
    <source>
        <dbReference type="ARBA" id="ARBA00023163"/>
    </source>
</evidence>
<keyword evidence="1" id="KW-0805">Transcription regulation</keyword>
<keyword evidence="6" id="KW-1185">Reference proteome</keyword>
<protein>
    <submittedName>
        <fullName evidence="5">MerR family transcriptional regulator</fullName>
    </submittedName>
</protein>
<dbReference type="Pfam" id="PF00376">
    <property type="entry name" value="MerR"/>
    <property type="match status" value="1"/>
</dbReference>
<dbReference type="PANTHER" id="PTHR30204">
    <property type="entry name" value="REDOX-CYCLING DRUG-SENSING TRANSCRIPTIONAL ACTIVATOR SOXR"/>
    <property type="match status" value="1"/>
</dbReference>
<dbReference type="SMART" id="SM00422">
    <property type="entry name" value="HTH_MERR"/>
    <property type="match status" value="2"/>
</dbReference>
<dbReference type="Gene3D" id="1.10.1660.10">
    <property type="match status" value="2"/>
</dbReference>
<evidence type="ECO:0000313" key="6">
    <source>
        <dbReference type="Proteomes" id="UP001597180"/>
    </source>
</evidence>
<dbReference type="SUPFAM" id="SSF46955">
    <property type="entry name" value="Putative DNA-binding domain"/>
    <property type="match status" value="2"/>
</dbReference>
<feature type="domain" description="HTH merR-type" evidence="4">
    <location>
        <begin position="130"/>
        <end position="193"/>
    </location>
</feature>